<gene>
    <name evidence="4" type="ORF">CV019_03625</name>
</gene>
<dbReference type="SUPFAM" id="SSF46689">
    <property type="entry name" value="Homeodomain-like"/>
    <property type="match status" value="1"/>
</dbReference>
<dbReference type="Pfam" id="PF14278">
    <property type="entry name" value="TetR_C_8"/>
    <property type="match status" value="1"/>
</dbReference>
<accession>A0A2A1K9E6</accession>
<sequence>MTQDRRIRKSQQAIKTAFIDLLHKYDFNDVTVQQITDLADINRGTFYTHYLDKYDLLDKMEDEHVDIVRNFIKVSKKSSGGKFSTEDLRHIMEFLIVHIEENITFYQLMFKIGTESRLHEKLYGLLTNYLNSFTNLDGDISGIPFSYFMSYVSGAGLSFLRHWVEDGNRIPKEDLIQYFYDIVNNGPATIIQREINK</sequence>
<evidence type="ECO:0000259" key="3">
    <source>
        <dbReference type="PROSITE" id="PS50977"/>
    </source>
</evidence>
<name>A0A2A1K9E6_STAHA</name>
<dbReference type="STRING" id="1283.ShL2_00368"/>
<dbReference type="PANTHER" id="PTHR43479">
    <property type="entry name" value="ACREF/ENVCD OPERON REPRESSOR-RELATED"/>
    <property type="match status" value="1"/>
</dbReference>
<evidence type="ECO:0000256" key="1">
    <source>
        <dbReference type="ARBA" id="ARBA00023125"/>
    </source>
</evidence>
<feature type="domain" description="HTH tetR-type" evidence="3">
    <location>
        <begin position="8"/>
        <end position="68"/>
    </location>
</feature>
<organism evidence="4 5">
    <name type="scientific">Staphylococcus haemolyticus</name>
    <dbReference type="NCBI Taxonomy" id="1283"/>
    <lineage>
        <taxon>Bacteria</taxon>
        <taxon>Bacillati</taxon>
        <taxon>Bacillota</taxon>
        <taxon>Bacilli</taxon>
        <taxon>Bacillales</taxon>
        <taxon>Staphylococcaceae</taxon>
        <taxon>Staphylococcus</taxon>
    </lineage>
</organism>
<feature type="DNA-binding region" description="H-T-H motif" evidence="2">
    <location>
        <begin position="31"/>
        <end position="50"/>
    </location>
</feature>
<dbReference type="AlphaFoldDB" id="A0A2A1K9E6"/>
<evidence type="ECO:0000313" key="5">
    <source>
        <dbReference type="Proteomes" id="UP000238153"/>
    </source>
</evidence>
<evidence type="ECO:0000313" key="4">
    <source>
        <dbReference type="EMBL" id="PPJ76254.1"/>
    </source>
</evidence>
<dbReference type="PANTHER" id="PTHR43479:SF23">
    <property type="entry name" value="HTH TETR-TYPE DOMAIN-CONTAINING PROTEIN"/>
    <property type="match status" value="1"/>
</dbReference>
<dbReference type="InterPro" id="IPR050624">
    <property type="entry name" value="HTH-type_Tx_Regulator"/>
</dbReference>
<dbReference type="GO" id="GO:0003677">
    <property type="term" value="F:DNA binding"/>
    <property type="evidence" value="ECO:0007669"/>
    <property type="project" value="UniProtKB-UniRule"/>
</dbReference>
<keyword evidence="1 2" id="KW-0238">DNA-binding</keyword>
<proteinExistence type="predicted"/>
<dbReference type="Proteomes" id="UP000238153">
    <property type="component" value="Unassembled WGS sequence"/>
</dbReference>
<dbReference type="InterPro" id="IPR009057">
    <property type="entry name" value="Homeodomain-like_sf"/>
</dbReference>
<dbReference type="PROSITE" id="PS50977">
    <property type="entry name" value="HTH_TETR_2"/>
    <property type="match status" value="1"/>
</dbReference>
<comment type="caution">
    <text evidence="4">The sequence shown here is derived from an EMBL/GenBank/DDBJ whole genome shotgun (WGS) entry which is preliminary data.</text>
</comment>
<dbReference type="EMBL" id="PGWX01000233">
    <property type="protein sequence ID" value="PPJ76254.1"/>
    <property type="molecule type" value="Genomic_DNA"/>
</dbReference>
<dbReference type="InterPro" id="IPR039532">
    <property type="entry name" value="TetR_C_Firmicutes"/>
</dbReference>
<reference evidence="4 5" key="1">
    <citation type="submission" date="2017-11" db="EMBL/GenBank/DDBJ databases">
        <authorList>
            <person name="Founou R.C."/>
            <person name="Founou L."/>
            <person name="Allam M."/>
            <person name="Ismail A."/>
            <person name="Essack S.Y."/>
        </authorList>
    </citation>
    <scope>NUCLEOTIDE SEQUENCE [LARGE SCALE GENOMIC DNA]</scope>
    <source>
        <strain evidence="4 5">G811N2B1</strain>
    </source>
</reference>
<dbReference type="InterPro" id="IPR001647">
    <property type="entry name" value="HTH_TetR"/>
</dbReference>
<dbReference type="RefSeq" id="WP_037558307.1">
    <property type="nucleotide sequence ID" value="NZ_CAJCGK010000033.1"/>
</dbReference>
<protein>
    <submittedName>
        <fullName evidence="4">TetR/AcrR family transcriptional regulator</fullName>
    </submittedName>
</protein>
<evidence type="ECO:0000256" key="2">
    <source>
        <dbReference type="PROSITE-ProRule" id="PRU00335"/>
    </source>
</evidence>
<dbReference type="Pfam" id="PF00440">
    <property type="entry name" value="TetR_N"/>
    <property type="match status" value="1"/>
</dbReference>
<dbReference type="Gene3D" id="1.10.357.10">
    <property type="entry name" value="Tetracycline Repressor, domain 2"/>
    <property type="match status" value="1"/>
</dbReference>